<evidence type="ECO:0000313" key="5">
    <source>
        <dbReference type="EMBL" id="HCO27487.1"/>
    </source>
</evidence>
<dbReference type="Gene3D" id="3.10.580.10">
    <property type="entry name" value="CBS-domain"/>
    <property type="match status" value="1"/>
</dbReference>
<sequence length="176" mass="19755">MMRVRVRDLMTVNPVSVCLGTTLQAAAEQMVQAEASEIYVVDELRRLVGVVPEYDLLKYRLTHYHLEAPIDSLMYVQIESLSPEDDALQLAPLFRDRRNSCMAVTDNGQLVGKLTCRDLFRAMLTLDAIDDQEQPSKPASSDKEITHSASSTINPPHLPRYSTPVNRLQLNNSAVK</sequence>
<protein>
    <recommendedName>
        <fullName evidence="4">CBS domain-containing protein</fullName>
    </recommendedName>
</protein>
<feature type="compositionally biased region" description="Polar residues" evidence="3">
    <location>
        <begin position="163"/>
        <end position="176"/>
    </location>
</feature>
<dbReference type="PANTHER" id="PTHR43080">
    <property type="entry name" value="CBS DOMAIN-CONTAINING PROTEIN CBSX3, MITOCHONDRIAL"/>
    <property type="match status" value="1"/>
</dbReference>
<dbReference type="SMART" id="SM00116">
    <property type="entry name" value="CBS"/>
    <property type="match status" value="2"/>
</dbReference>
<feature type="domain" description="CBS" evidence="4">
    <location>
        <begin position="10"/>
        <end position="67"/>
    </location>
</feature>
<dbReference type="AlphaFoldDB" id="A0A3D3RHH0"/>
<proteinExistence type="predicted"/>
<dbReference type="SUPFAM" id="SSF54631">
    <property type="entry name" value="CBS-domain pair"/>
    <property type="match status" value="1"/>
</dbReference>
<comment type="caution">
    <text evidence="5">The sequence shown here is derived from an EMBL/GenBank/DDBJ whole genome shotgun (WGS) entry which is preliminary data.</text>
</comment>
<dbReference type="PANTHER" id="PTHR43080:SF2">
    <property type="entry name" value="CBS DOMAIN-CONTAINING PROTEIN"/>
    <property type="match status" value="1"/>
</dbReference>
<evidence type="ECO:0000259" key="4">
    <source>
        <dbReference type="PROSITE" id="PS51371"/>
    </source>
</evidence>
<dbReference type="PROSITE" id="PS51371">
    <property type="entry name" value="CBS"/>
    <property type="match status" value="1"/>
</dbReference>
<name>A0A3D3RHH0_9PLAN</name>
<dbReference type="InterPro" id="IPR046342">
    <property type="entry name" value="CBS_dom_sf"/>
</dbReference>
<evidence type="ECO:0000256" key="1">
    <source>
        <dbReference type="ARBA" id="ARBA00023122"/>
    </source>
</evidence>
<gene>
    <name evidence="5" type="ORF">DIT97_32480</name>
</gene>
<keyword evidence="1 2" id="KW-0129">CBS domain</keyword>
<accession>A0A3D3RHH0</accession>
<dbReference type="Pfam" id="PF00571">
    <property type="entry name" value="CBS"/>
    <property type="match status" value="2"/>
</dbReference>
<dbReference type="InterPro" id="IPR051257">
    <property type="entry name" value="Diverse_CBS-Domain"/>
</dbReference>
<reference evidence="5 6" key="1">
    <citation type="journal article" date="2018" name="Nat. Biotechnol.">
        <title>A standardized bacterial taxonomy based on genome phylogeny substantially revises the tree of life.</title>
        <authorList>
            <person name="Parks D.H."/>
            <person name="Chuvochina M."/>
            <person name="Waite D.W."/>
            <person name="Rinke C."/>
            <person name="Skarshewski A."/>
            <person name="Chaumeil P.A."/>
            <person name="Hugenholtz P."/>
        </authorList>
    </citation>
    <scope>NUCLEOTIDE SEQUENCE [LARGE SCALE GENOMIC DNA]</scope>
    <source>
        <strain evidence="5">UBA9375</strain>
    </source>
</reference>
<dbReference type="EMBL" id="DQAY01000201">
    <property type="protein sequence ID" value="HCO27487.1"/>
    <property type="molecule type" value="Genomic_DNA"/>
</dbReference>
<dbReference type="Proteomes" id="UP000263642">
    <property type="component" value="Unassembled WGS sequence"/>
</dbReference>
<feature type="region of interest" description="Disordered" evidence="3">
    <location>
        <begin position="131"/>
        <end position="176"/>
    </location>
</feature>
<evidence type="ECO:0000256" key="2">
    <source>
        <dbReference type="PROSITE-ProRule" id="PRU00703"/>
    </source>
</evidence>
<organism evidence="5 6">
    <name type="scientific">Gimesia maris</name>
    <dbReference type="NCBI Taxonomy" id="122"/>
    <lineage>
        <taxon>Bacteria</taxon>
        <taxon>Pseudomonadati</taxon>
        <taxon>Planctomycetota</taxon>
        <taxon>Planctomycetia</taxon>
        <taxon>Planctomycetales</taxon>
        <taxon>Planctomycetaceae</taxon>
        <taxon>Gimesia</taxon>
    </lineage>
</organism>
<evidence type="ECO:0000256" key="3">
    <source>
        <dbReference type="SAM" id="MobiDB-lite"/>
    </source>
</evidence>
<dbReference type="InterPro" id="IPR000644">
    <property type="entry name" value="CBS_dom"/>
</dbReference>
<evidence type="ECO:0000313" key="6">
    <source>
        <dbReference type="Proteomes" id="UP000263642"/>
    </source>
</evidence>